<keyword evidence="3" id="KW-1185">Reference proteome</keyword>
<keyword evidence="1" id="KW-0812">Transmembrane</keyword>
<evidence type="ECO:0000256" key="1">
    <source>
        <dbReference type="SAM" id="Phobius"/>
    </source>
</evidence>
<dbReference type="InterPro" id="IPR025238">
    <property type="entry name" value="DUF4184"/>
</dbReference>
<feature type="transmembrane region" description="Helical" evidence="1">
    <location>
        <begin position="21"/>
        <end position="40"/>
    </location>
</feature>
<evidence type="ECO:0008006" key="4">
    <source>
        <dbReference type="Google" id="ProtNLM"/>
    </source>
</evidence>
<evidence type="ECO:0000313" key="2">
    <source>
        <dbReference type="EMBL" id="CAD0007506.1"/>
    </source>
</evidence>
<accession>A0A6V6Z7I8</accession>
<keyword evidence="1" id="KW-0472">Membrane</keyword>
<feature type="transmembrane region" description="Helical" evidence="1">
    <location>
        <begin position="106"/>
        <end position="123"/>
    </location>
</feature>
<comment type="caution">
    <text evidence="2">The sequence shown here is derived from an EMBL/GenBank/DDBJ whole genome shotgun (WGS) entry which is preliminary data.</text>
</comment>
<dbReference type="RefSeq" id="WP_035136608.1">
    <property type="nucleotide sequence ID" value="NZ_CAIJDO010000194.1"/>
</dbReference>
<gene>
    <name evidence="2" type="ORF">FLACHUCJ7_03335</name>
</gene>
<dbReference type="AlphaFoldDB" id="A0A6V6Z7I8"/>
<reference evidence="2 3" key="1">
    <citation type="submission" date="2020-06" db="EMBL/GenBank/DDBJ databases">
        <authorList>
            <person name="Criscuolo A."/>
        </authorList>
    </citation>
    <scope>NUCLEOTIDE SEQUENCE [LARGE SCALE GENOMIC DNA]</scope>
    <source>
        <strain evidence="3">CIP 110025</strain>
    </source>
</reference>
<dbReference type="Pfam" id="PF13803">
    <property type="entry name" value="DUF4184"/>
    <property type="match status" value="1"/>
</dbReference>
<proteinExistence type="predicted"/>
<feature type="transmembrane region" description="Helical" evidence="1">
    <location>
        <begin position="189"/>
        <end position="206"/>
    </location>
</feature>
<name>A0A6V6Z7I8_9FLAO</name>
<dbReference type="EMBL" id="CAIJDO010000194">
    <property type="protein sequence ID" value="CAD0007506.1"/>
    <property type="molecule type" value="Genomic_DNA"/>
</dbReference>
<feature type="transmembrane region" description="Helical" evidence="1">
    <location>
        <begin position="218"/>
        <end position="239"/>
    </location>
</feature>
<organism evidence="2 3">
    <name type="scientific">Flavobacterium chungangense</name>
    <dbReference type="NCBI Taxonomy" id="554283"/>
    <lineage>
        <taxon>Bacteria</taxon>
        <taxon>Pseudomonadati</taxon>
        <taxon>Bacteroidota</taxon>
        <taxon>Flavobacteriia</taxon>
        <taxon>Flavobacteriales</taxon>
        <taxon>Flavobacteriaceae</taxon>
        <taxon>Flavobacterium</taxon>
    </lineage>
</organism>
<sequence>MPFTFSHPAIVLPLKYFPKKWFSLTGLVIGSMVPDFEYFIRMKVKSIYSHTIDGIFWFDLPLALLLAFLFHNIVKKYLFQNLPKSFQIRLSIFNDFNWNNYFKNNWFIIIISILTGTASHLFWDSFTHDHGYFVNRISWLQKTFSFFDIKIPALKIAQHSSTIIGGTVILYTFFKLPKGSTPIFSINKIYWILLLLISSIILFFRFTTELRAKEYGNIIVSIISSIMIALVLTPIYYILANFQKTRKFN</sequence>
<keyword evidence="1" id="KW-1133">Transmembrane helix</keyword>
<evidence type="ECO:0000313" key="3">
    <source>
        <dbReference type="Proteomes" id="UP000556700"/>
    </source>
</evidence>
<dbReference type="Proteomes" id="UP000556700">
    <property type="component" value="Unassembled WGS sequence"/>
</dbReference>
<feature type="transmembrane region" description="Helical" evidence="1">
    <location>
        <begin position="156"/>
        <end position="177"/>
    </location>
</feature>
<protein>
    <recommendedName>
        <fullName evidence="4">DUF4184 domain-containing protein</fullName>
    </recommendedName>
</protein>
<feature type="transmembrane region" description="Helical" evidence="1">
    <location>
        <begin position="55"/>
        <end position="74"/>
    </location>
</feature>